<evidence type="ECO:0000256" key="12">
    <source>
        <dbReference type="HAMAP-Rule" id="MF_00047"/>
    </source>
</evidence>
<dbReference type="GO" id="GO:0008716">
    <property type="term" value="F:D-alanine-D-alanine ligase activity"/>
    <property type="evidence" value="ECO:0007669"/>
    <property type="project" value="UniProtKB-UniRule"/>
</dbReference>
<evidence type="ECO:0000256" key="3">
    <source>
        <dbReference type="ARBA" id="ARBA00022598"/>
    </source>
</evidence>
<dbReference type="GO" id="GO:0009252">
    <property type="term" value="P:peptidoglycan biosynthetic process"/>
    <property type="evidence" value="ECO:0007669"/>
    <property type="project" value="UniProtKB-UniRule"/>
</dbReference>
<dbReference type="InterPro" id="IPR016185">
    <property type="entry name" value="PreATP-grasp_dom_sf"/>
</dbReference>
<feature type="binding site" evidence="14">
    <location>
        <begin position="221"/>
        <end position="228"/>
    </location>
    <ligand>
        <name>ATP</name>
        <dbReference type="ChEBI" id="CHEBI:30616"/>
    </ligand>
</feature>
<keyword evidence="7 15" id="KW-0460">Magnesium</keyword>
<organism evidence="18 19">
    <name type="scientific">Anaerotruncus colihominis</name>
    <dbReference type="NCBI Taxonomy" id="169435"/>
    <lineage>
        <taxon>Bacteria</taxon>
        <taxon>Bacillati</taxon>
        <taxon>Bacillota</taxon>
        <taxon>Clostridia</taxon>
        <taxon>Eubacteriales</taxon>
        <taxon>Oscillospiraceae</taxon>
        <taxon>Anaerotruncus</taxon>
    </lineage>
</organism>
<dbReference type="SUPFAM" id="SSF52440">
    <property type="entry name" value="PreATP-grasp domain"/>
    <property type="match status" value="1"/>
</dbReference>
<dbReference type="NCBIfam" id="NF002528">
    <property type="entry name" value="PRK01966.1-4"/>
    <property type="match status" value="1"/>
</dbReference>
<evidence type="ECO:0000256" key="13">
    <source>
        <dbReference type="PIRSR" id="PIRSR039102-1"/>
    </source>
</evidence>
<feature type="binding site" evidence="15">
    <location>
        <position position="315"/>
    </location>
    <ligand>
        <name>Mg(2+)</name>
        <dbReference type="ChEBI" id="CHEBI:18420"/>
        <label>2</label>
    </ligand>
</feature>
<feature type="active site" evidence="13">
    <location>
        <position position="16"/>
    </location>
</feature>
<evidence type="ECO:0000256" key="11">
    <source>
        <dbReference type="ARBA" id="ARBA00023316"/>
    </source>
</evidence>
<keyword evidence="11 12" id="KW-0961">Cell wall biogenesis/degradation</keyword>
<evidence type="ECO:0000256" key="14">
    <source>
        <dbReference type="PIRSR" id="PIRSR039102-2"/>
    </source>
</evidence>
<dbReference type="InterPro" id="IPR011761">
    <property type="entry name" value="ATP-grasp"/>
</dbReference>
<evidence type="ECO:0000256" key="8">
    <source>
        <dbReference type="ARBA" id="ARBA00022960"/>
    </source>
</evidence>
<feature type="active site" evidence="13">
    <location>
        <position position="191"/>
    </location>
</feature>
<dbReference type="NCBIfam" id="NF002378">
    <property type="entry name" value="PRK01372.1"/>
    <property type="match status" value="1"/>
</dbReference>
<evidence type="ECO:0000256" key="2">
    <source>
        <dbReference type="ARBA" id="ARBA00010871"/>
    </source>
</evidence>
<dbReference type="PROSITE" id="PS00844">
    <property type="entry name" value="DALA_DALA_LIGASE_2"/>
    <property type="match status" value="1"/>
</dbReference>
<dbReference type="RefSeq" id="WP_006876593.1">
    <property type="nucleotide sequence ID" value="NZ_CABIWA010000005.1"/>
</dbReference>
<evidence type="ECO:0000256" key="7">
    <source>
        <dbReference type="ARBA" id="ARBA00022842"/>
    </source>
</evidence>
<feature type="binding site" evidence="14">
    <location>
        <position position="139"/>
    </location>
    <ligand>
        <name>ATP</name>
        <dbReference type="ChEBI" id="CHEBI:30616"/>
    </ligand>
</feature>
<dbReference type="InterPro" id="IPR000291">
    <property type="entry name" value="D-Ala_lig_Van_CS"/>
</dbReference>
<keyword evidence="9 12" id="KW-0573">Peptidoglycan synthesis</keyword>
<dbReference type="Gene3D" id="3.40.50.20">
    <property type="match status" value="1"/>
</dbReference>
<evidence type="ECO:0000256" key="15">
    <source>
        <dbReference type="PIRSR" id="PIRSR039102-3"/>
    </source>
</evidence>
<dbReference type="Gene3D" id="3.30.1490.20">
    <property type="entry name" value="ATP-grasp fold, A domain"/>
    <property type="match status" value="1"/>
</dbReference>
<evidence type="ECO:0000256" key="9">
    <source>
        <dbReference type="ARBA" id="ARBA00022984"/>
    </source>
</evidence>
<comment type="catalytic activity">
    <reaction evidence="12">
        <text>2 D-alanine + ATP = D-alanyl-D-alanine + ADP + phosphate + H(+)</text>
        <dbReference type="Rhea" id="RHEA:11224"/>
        <dbReference type="ChEBI" id="CHEBI:15378"/>
        <dbReference type="ChEBI" id="CHEBI:30616"/>
        <dbReference type="ChEBI" id="CHEBI:43474"/>
        <dbReference type="ChEBI" id="CHEBI:57416"/>
        <dbReference type="ChEBI" id="CHEBI:57822"/>
        <dbReference type="ChEBI" id="CHEBI:456216"/>
        <dbReference type="EC" id="6.3.2.4"/>
    </reaction>
</comment>
<dbReference type="NCBIfam" id="TIGR01205">
    <property type="entry name" value="D_ala_D_alaTIGR"/>
    <property type="match status" value="1"/>
</dbReference>
<keyword evidence="5 14" id="KW-0547">Nucleotide-binding</keyword>
<gene>
    <name evidence="18" type="primary">ddlA</name>
    <name evidence="12" type="synonym">ddl</name>
    <name evidence="18" type="ORF">ERS852551_02506</name>
</gene>
<evidence type="ECO:0000256" key="16">
    <source>
        <dbReference type="PROSITE-ProRule" id="PRU00409"/>
    </source>
</evidence>
<dbReference type="GeneID" id="72464154"/>
<proteinExistence type="inferred from homology"/>
<comment type="pathway">
    <text evidence="12">Cell wall biogenesis; peptidoglycan biosynthesis.</text>
</comment>
<dbReference type="InterPro" id="IPR011095">
    <property type="entry name" value="Dala_Dala_lig_C"/>
</dbReference>
<dbReference type="FunFam" id="3.30.470.20:FF:000008">
    <property type="entry name" value="D-alanine--D-alanine ligase"/>
    <property type="match status" value="1"/>
</dbReference>
<dbReference type="InterPro" id="IPR011127">
    <property type="entry name" value="Dala_Dala_lig_N"/>
</dbReference>
<dbReference type="SUPFAM" id="SSF56059">
    <property type="entry name" value="Glutathione synthetase ATP-binding domain-like"/>
    <property type="match status" value="1"/>
</dbReference>
<dbReference type="EMBL" id="CZBE01000018">
    <property type="protein sequence ID" value="CUP94825.1"/>
    <property type="molecule type" value="Genomic_DNA"/>
</dbReference>
<sequence>MGKKTVAVLFGSISSEYEVSLRSAASVLRNIPRDRYDVVMLGITKDGRWFEYAGSIDDIESDRWLQNGPVTPAFISPDRGAGGILRLLPDGPQPVAVDAVFPVLHGEHSEDGAIQGLLEMAGLAYVGCGVLASAACMDKAVTHTILEAAGIEMTPYTVLTRGALAHFDETERMLAAKHGYPMFIKPANTGSSVGVGKAKDAGGLCAALSEAFRFDRKVIAETAVVGDELECAVLGNFDRAEASCVGEIVPRHEFYDYSGKYLDDSTDLYIPARISGEASERIRQTAVRAFAAMGCTGLSRVDFFLTREGRVVLNEINTLPGFTSISMYPKLFEAVGLPYPELISRLIELAFEKHTDI</sequence>
<keyword evidence="8 12" id="KW-0133">Cell shape</keyword>
<feature type="binding site" evidence="15">
    <location>
        <position position="317"/>
    </location>
    <ligand>
        <name>Mg(2+)</name>
        <dbReference type="ChEBI" id="CHEBI:18420"/>
        <label>2</label>
    </ligand>
</feature>
<evidence type="ECO:0000256" key="10">
    <source>
        <dbReference type="ARBA" id="ARBA00023211"/>
    </source>
</evidence>
<comment type="cofactor">
    <cofactor evidence="1">
        <name>Mn(2+)</name>
        <dbReference type="ChEBI" id="CHEBI:29035"/>
    </cofactor>
</comment>
<evidence type="ECO:0000256" key="5">
    <source>
        <dbReference type="ARBA" id="ARBA00022741"/>
    </source>
</evidence>
<dbReference type="InterPro" id="IPR013815">
    <property type="entry name" value="ATP_grasp_subdomain_1"/>
</dbReference>
<dbReference type="UniPathway" id="UPA00219"/>
<dbReference type="PANTHER" id="PTHR23132:SF25">
    <property type="entry name" value="D-ALANINE--D-ALANINE LIGASE A"/>
    <property type="match status" value="1"/>
</dbReference>
<keyword evidence="4 15" id="KW-0479">Metal-binding</keyword>
<name>A0A174SH87_9FIRM</name>
<accession>A0A174SH87</accession>
<keyword evidence="12" id="KW-0963">Cytoplasm</keyword>
<feature type="domain" description="ATP-grasp" evidence="17">
    <location>
        <begin position="143"/>
        <end position="348"/>
    </location>
</feature>
<keyword evidence="10 15" id="KW-0464">Manganese</keyword>
<dbReference type="InterPro" id="IPR005905">
    <property type="entry name" value="D_ala_D_ala"/>
</dbReference>
<evidence type="ECO:0000256" key="4">
    <source>
        <dbReference type="ARBA" id="ARBA00022723"/>
    </source>
</evidence>
<dbReference type="Proteomes" id="UP000095765">
    <property type="component" value="Unassembled WGS sequence"/>
</dbReference>
<dbReference type="Gene3D" id="3.30.470.20">
    <property type="entry name" value="ATP-grasp fold, B domain"/>
    <property type="match status" value="1"/>
</dbReference>
<keyword evidence="6 16" id="KW-0067">ATP-binding</keyword>
<dbReference type="OrthoDB" id="9813261at2"/>
<dbReference type="PROSITE" id="PS50975">
    <property type="entry name" value="ATP_GRASP"/>
    <property type="match status" value="1"/>
</dbReference>
<evidence type="ECO:0000256" key="1">
    <source>
        <dbReference type="ARBA" id="ARBA00001936"/>
    </source>
</evidence>
<keyword evidence="3 12" id="KW-0436">Ligase</keyword>
<comment type="function">
    <text evidence="12">Cell wall formation.</text>
</comment>
<dbReference type="EC" id="6.3.2.4" evidence="12"/>
<evidence type="ECO:0000313" key="19">
    <source>
        <dbReference type="Proteomes" id="UP000095765"/>
    </source>
</evidence>
<dbReference type="AlphaFoldDB" id="A0A174SH87"/>
<feature type="binding site" evidence="14">
    <location>
        <begin position="191"/>
        <end position="192"/>
    </location>
    <ligand>
        <name>ATP</name>
        <dbReference type="ChEBI" id="CHEBI:30616"/>
    </ligand>
</feature>
<comment type="similarity">
    <text evidence="2 12">Belongs to the D-alanine--D-alanine ligase family.</text>
</comment>
<dbReference type="GO" id="GO:0071555">
    <property type="term" value="P:cell wall organization"/>
    <property type="evidence" value="ECO:0007669"/>
    <property type="project" value="UniProtKB-KW"/>
</dbReference>
<protein>
    <recommendedName>
        <fullName evidence="12">D-alanine--D-alanine ligase</fullName>
        <ecNumber evidence="12">6.3.2.4</ecNumber>
    </recommendedName>
    <alternativeName>
        <fullName evidence="12">D-Ala-D-Ala ligase</fullName>
    </alternativeName>
    <alternativeName>
        <fullName evidence="12">D-alanylalanine synthetase</fullName>
    </alternativeName>
</protein>
<feature type="binding site" evidence="15">
    <location>
        <position position="302"/>
    </location>
    <ligand>
        <name>Mg(2+)</name>
        <dbReference type="ChEBI" id="CHEBI:18420"/>
        <label>1</label>
    </ligand>
</feature>
<comment type="subcellular location">
    <subcellularLocation>
        <location evidence="12">Cytoplasm</location>
    </subcellularLocation>
</comment>
<dbReference type="HAMAP" id="MF_00047">
    <property type="entry name" value="Dala_Dala_lig"/>
    <property type="match status" value="1"/>
</dbReference>
<reference evidence="18 19" key="1">
    <citation type="submission" date="2015-09" db="EMBL/GenBank/DDBJ databases">
        <authorList>
            <consortium name="Pathogen Informatics"/>
        </authorList>
    </citation>
    <scope>NUCLEOTIDE SEQUENCE [LARGE SCALE GENOMIC DNA]</scope>
    <source>
        <strain evidence="18 19">2789STDY5834939</strain>
    </source>
</reference>
<feature type="binding site" evidence="14">
    <location>
        <begin position="183"/>
        <end position="185"/>
    </location>
    <ligand>
        <name>ATP</name>
        <dbReference type="ChEBI" id="CHEBI:30616"/>
    </ligand>
</feature>
<evidence type="ECO:0000256" key="6">
    <source>
        <dbReference type="ARBA" id="ARBA00022840"/>
    </source>
</evidence>
<evidence type="ECO:0000313" key="18">
    <source>
        <dbReference type="EMBL" id="CUP94825.1"/>
    </source>
</evidence>
<dbReference type="Pfam" id="PF07478">
    <property type="entry name" value="Dala_Dala_lig_C"/>
    <property type="match status" value="1"/>
</dbReference>
<dbReference type="GO" id="GO:0005829">
    <property type="term" value="C:cytosol"/>
    <property type="evidence" value="ECO:0007669"/>
    <property type="project" value="TreeGrafter"/>
</dbReference>
<dbReference type="GO" id="GO:0046872">
    <property type="term" value="F:metal ion binding"/>
    <property type="evidence" value="ECO:0007669"/>
    <property type="project" value="UniProtKB-KW"/>
</dbReference>
<dbReference type="GO" id="GO:0005524">
    <property type="term" value="F:ATP binding"/>
    <property type="evidence" value="ECO:0007669"/>
    <property type="project" value="UniProtKB-UniRule"/>
</dbReference>
<dbReference type="GO" id="GO:0008360">
    <property type="term" value="P:regulation of cell shape"/>
    <property type="evidence" value="ECO:0007669"/>
    <property type="project" value="UniProtKB-KW"/>
</dbReference>
<dbReference type="Pfam" id="PF01820">
    <property type="entry name" value="Dala_Dala_lig_N"/>
    <property type="match status" value="1"/>
</dbReference>
<comment type="cofactor">
    <cofactor evidence="15">
        <name>Mg(2+)</name>
        <dbReference type="ChEBI" id="CHEBI:18420"/>
    </cofactor>
    <cofactor evidence="15">
        <name>Mn(2+)</name>
        <dbReference type="ChEBI" id="CHEBI:29035"/>
    </cofactor>
    <text evidence="15">Binds 2 magnesium or manganese ions per subunit.</text>
</comment>
<feature type="binding site" evidence="14">
    <location>
        <begin position="314"/>
        <end position="315"/>
    </location>
    <ligand>
        <name>ATP</name>
        <dbReference type="ChEBI" id="CHEBI:30616"/>
    </ligand>
</feature>
<dbReference type="PANTHER" id="PTHR23132">
    <property type="entry name" value="D-ALANINE--D-ALANINE LIGASE"/>
    <property type="match status" value="1"/>
</dbReference>
<feature type="binding site" evidence="15">
    <location>
        <position position="315"/>
    </location>
    <ligand>
        <name>Mg(2+)</name>
        <dbReference type="ChEBI" id="CHEBI:18420"/>
        <label>1</label>
    </ligand>
</feature>
<dbReference type="PIRSF" id="PIRSF039102">
    <property type="entry name" value="Ddl/VanB"/>
    <property type="match status" value="1"/>
</dbReference>
<evidence type="ECO:0000259" key="17">
    <source>
        <dbReference type="PROSITE" id="PS50975"/>
    </source>
</evidence>
<feature type="active site" evidence="13">
    <location>
        <position position="326"/>
    </location>
</feature>